<reference evidence="2" key="1">
    <citation type="submission" date="2022-08" db="EMBL/GenBank/DDBJ databases">
        <authorList>
            <consortium name="DOE Joint Genome Institute"/>
            <person name="Min B."/>
            <person name="Riley R."/>
            <person name="Sierra-Patev S."/>
            <person name="Naranjo-Ortiz M."/>
            <person name="Looney B."/>
            <person name="Konkel Z."/>
            <person name="Slot J.C."/>
            <person name="Sakamoto Y."/>
            <person name="Steenwyk J.L."/>
            <person name="Rokas A."/>
            <person name="Carro J."/>
            <person name="Camarero S."/>
            <person name="Ferreira P."/>
            <person name="Molpeceres G."/>
            <person name="Ruiz-Duenas F.J."/>
            <person name="Serrano A."/>
            <person name="Henrissat B."/>
            <person name="Drula E."/>
            <person name="Hughes K.W."/>
            <person name="Mata J.L."/>
            <person name="Ishikawa N.K."/>
            <person name="Vargas-Isla R."/>
            <person name="Ushijima S."/>
            <person name="Smith C.A."/>
            <person name="Ahrendt S."/>
            <person name="Andreopoulos W."/>
            <person name="He G."/>
            <person name="Labutti K."/>
            <person name="Lipzen A."/>
            <person name="Ng V."/>
            <person name="Sandor L."/>
            <person name="Barry K."/>
            <person name="Martinez A.T."/>
            <person name="Xiao Y."/>
            <person name="Gibbons J.G."/>
            <person name="Terashima K."/>
            <person name="Hibbett D.S."/>
            <person name="Grigoriev I.V."/>
        </authorList>
    </citation>
    <scope>NUCLEOTIDE SEQUENCE</scope>
    <source>
        <strain evidence="2">TFB10827</strain>
    </source>
</reference>
<feature type="domain" description="Nucleoplasmin-like" evidence="1">
    <location>
        <begin position="159"/>
        <end position="259"/>
    </location>
</feature>
<gene>
    <name evidence="2" type="ORF">F5050DRAFT_1872801</name>
</gene>
<keyword evidence="3" id="KW-1185">Reference proteome</keyword>
<proteinExistence type="predicted"/>
<comment type="caution">
    <text evidence="2">The sequence shown here is derived from an EMBL/GenBank/DDBJ whole genome shotgun (WGS) entry which is preliminary data.</text>
</comment>
<accession>A0ABQ8PXZ6</accession>
<evidence type="ECO:0000313" key="3">
    <source>
        <dbReference type="Proteomes" id="UP001163828"/>
    </source>
</evidence>
<evidence type="ECO:0000259" key="1">
    <source>
        <dbReference type="Pfam" id="PF17800"/>
    </source>
</evidence>
<dbReference type="Proteomes" id="UP001163828">
    <property type="component" value="Unassembled WGS sequence"/>
</dbReference>
<dbReference type="InterPro" id="IPR041232">
    <property type="entry name" value="NPL"/>
</dbReference>
<protein>
    <recommendedName>
        <fullName evidence="1">Nucleoplasmin-like domain-containing protein</fullName>
    </recommendedName>
</protein>
<dbReference type="Pfam" id="PF17800">
    <property type="entry name" value="NPL"/>
    <property type="match status" value="1"/>
</dbReference>
<sequence length="458" mass="49713">MEFYEVASIRNAIKEVRNPGPVPPLPYSLILAPDDGRDKIANTVVEIDGPVYPEVATVDPRLLWLPPGRLGLDLRDRETLYQVACNAFAAAGRVSSPFLAGIPIGSRFFQVPRVKNKGKVKNKGHVSLIIRQFPGLQYLHLACVIFFNSTVFSFEMTEFWSINIPGDSAKSLNELLPCWDEVFVIHAALTHTLSCNGYTRTTISVVSDGPVSATASPVALCTLVPIMEEHTRVAFTISSNGKDKYIRVQGPNTVNLSGSWKPKKSIANDSSKESQVAVMAGTKLKGPPSNIASKDPRIKTTSDLNANGSAFVANPTPNSSIVVSDVTIETTIQGRSLNSDDDDVDGTPSFFSAGRGEVQIYARNSSGQLQSRTASIKGVPTRFVEDFTHSFRNNINALQTDLLMEGLIEVVLSFLTSALTPNTIVECTVMEVEREKGDEANWTSNTAVIRPSRGPIGK</sequence>
<dbReference type="EMBL" id="MU791138">
    <property type="protein sequence ID" value="KAJ3991157.1"/>
    <property type="molecule type" value="Genomic_DNA"/>
</dbReference>
<evidence type="ECO:0000313" key="2">
    <source>
        <dbReference type="EMBL" id="KAJ3991157.1"/>
    </source>
</evidence>
<organism evidence="2 3">
    <name type="scientific">Lentinula boryana</name>
    <dbReference type="NCBI Taxonomy" id="40481"/>
    <lineage>
        <taxon>Eukaryota</taxon>
        <taxon>Fungi</taxon>
        <taxon>Dikarya</taxon>
        <taxon>Basidiomycota</taxon>
        <taxon>Agaricomycotina</taxon>
        <taxon>Agaricomycetes</taxon>
        <taxon>Agaricomycetidae</taxon>
        <taxon>Agaricales</taxon>
        <taxon>Marasmiineae</taxon>
        <taxon>Omphalotaceae</taxon>
        <taxon>Lentinula</taxon>
    </lineage>
</organism>
<name>A0ABQ8PXZ6_9AGAR</name>